<proteinExistence type="predicted"/>
<evidence type="ECO:0000256" key="1">
    <source>
        <dbReference type="SAM" id="MobiDB-lite"/>
    </source>
</evidence>
<protein>
    <submittedName>
        <fullName evidence="2">Uncharacterized protein</fullName>
    </submittedName>
</protein>
<feature type="compositionally biased region" description="Acidic residues" evidence="1">
    <location>
        <begin position="438"/>
        <end position="464"/>
    </location>
</feature>
<evidence type="ECO:0000313" key="2">
    <source>
        <dbReference type="EMBL" id="MEJ1090006.1"/>
    </source>
</evidence>
<feature type="non-terminal residue" evidence="2">
    <location>
        <position position="1"/>
    </location>
</feature>
<dbReference type="SUPFAM" id="SSF109709">
    <property type="entry name" value="KorB DNA-binding domain-like"/>
    <property type="match status" value="1"/>
</dbReference>
<organism evidence="2 3">
    <name type="scientific">Microbacterium bandirmense</name>
    <dbReference type="NCBI Taxonomy" id="3122050"/>
    <lineage>
        <taxon>Bacteria</taxon>
        <taxon>Bacillati</taxon>
        <taxon>Actinomycetota</taxon>
        <taxon>Actinomycetes</taxon>
        <taxon>Micrococcales</taxon>
        <taxon>Microbacteriaceae</taxon>
        <taxon>Microbacterium</taxon>
    </lineage>
</organism>
<sequence>DAEDVPVYVVDASDEKRIRIIQQYITNEHRAGLTDTDRAEAWRQLALDGMSVTAIAKQTGAKRTTVKTGLAVAESDIAKIAVAQHALTLDQALILTEFDDDPDALAELTSVAARDPESFDHYAQRHLDDKATKEEIASLRAQYEADGYTVVDYPAWGDHDVAFLHDLVTADGERVTEENYAGKDGHAVAIGERWGSIDIAHVVVNWREHGLTSIRHSQPTTRSGAMTEEEKAERRRVVANNKAWVSAEKVRRAWVTKLLGRKRLPSQALAFTATVIADSRYEVTRAANDGHDMAATLLNLDGQRHYGQPHPIAAMTQATPTKAGHALLAVALGALEAATDKNSWRNPDQATRQYLDQLAAWGYTLSDVETLIADPDSATRAEDTPEDDTASENTAAEETSDEETDAAAEENGTDEDDATSAATDEEGVEDVTALENPADAEESSTETDAADATEASGTDEDDATDAGAEVAA</sequence>
<comment type="caution">
    <text evidence="2">The sequence shown here is derived from an EMBL/GenBank/DDBJ whole genome shotgun (WGS) entry which is preliminary data.</text>
</comment>
<feature type="region of interest" description="Disordered" evidence="1">
    <location>
        <begin position="375"/>
        <end position="472"/>
    </location>
</feature>
<accession>A0ABU8LF83</accession>
<feature type="compositionally biased region" description="Acidic residues" evidence="1">
    <location>
        <begin position="398"/>
        <end position="429"/>
    </location>
</feature>
<evidence type="ECO:0000313" key="3">
    <source>
        <dbReference type="Proteomes" id="UP001371224"/>
    </source>
</evidence>
<dbReference type="Gene3D" id="1.10.10.2830">
    <property type="match status" value="1"/>
</dbReference>
<dbReference type="Proteomes" id="UP001371224">
    <property type="component" value="Unassembled WGS sequence"/>
</dbReference>
<reference evidence="2 3" key="1">
    <citation type="submission" date="2024-02" db="EMBL/GenBank/DDBJ databases">
        <authorList>
            <person name="Saticioglu I.B."/>
        </authorList>
    </citation>
    <scope>NUCLEOTIDE SEQUENCE [LARGE SCALE GENOMIC DNA]</scope>
    <source>
        <strain evidence="2 3">Mu-80</strain>
    </source>
</reference>
<keyword evidence="3" id="KW-1185">Reference proteome</keyword>
<name>A0ABU8LF83_9MICO</name>
<dbReference type="RefSeq" id="WP_337333648.1">
    <property type="nucleotide sequence ID" value="NZ_JBBDGM010000024.1"/>
</dbReference>
<gene>
    <name evidence="2" type="ORF">WDU99_16935</name>
</gene>
<dbReference type="EMBL" id="JBBDGM010000024">
    <property type="protein sequence ID" value="MEJ1090006.1"/>
    <property type="molecule type" value="Genomic_DNA"/>
</dbReference>